<dbReference type="Proteomes" id="UP000277300">
    <property type="component" value="Unassembled WGS sequence"/>
</dbReference>
<accession>A0A3F2RY28</accession>
<dbReference type="OrthoDB" id="432483at2759"/>
<keyword evidence="1" id="KW-0472">Membrane</keyword>
<evidence type="ECO:0000256" key="1">
    <source>
        <dbReference type="SAM" id="Phobius"/>
    </source>
</evidence>
<proteinExistence type="predicted"/>
<evidence type="ECO:0000313" key="2">
    <source>
        <dbReference type="EMBL" id="RLN66481.1"/>
    </source>
</evidence>
<feature type="transmembrane region" description="Helical" evidence="1">
    <location>
        <begin position="42"/>
        <end position="65"/>
    </location>
</feature>
<reference evidence="2 3" key="1">
    <citation type="submission" date="2018-07" db="EMBL/GenBank/DDBJ databases">
        <title>Genome sequencing of oomycete isolates from Chile give support for New Zealand origin for Phytophthora kernoviae and make available the first Nothophytophthora sp. genome.</title>
        <authorList>
            <person name="Studholme D.J."/>
            <person name="Sanfuentes E."/>
            <person name="Panda P."/>
            <person name="Hill R."/>
            <person name="Sambles C."/>
            <person name="Grant M."/>
            <person name="Williams N.M."/>
            <person name="Mcdougal R.L."/>
        </authorList>
    </citation>
    <scope>NUCLEOTIDE SEQUENCE [LARGE SCALE GENOMIC DNA]</scope>
    <source>
        <strain evidence="2">Chile6</strain>
    </source>
</reference>
<name>A0A3F2RY28_9STRA</name>
<protein>
    <submittedName>
        <fullName evidence="2">Uncharacterized protein</fullName>
    </submittedName>
</protein>
<gene>
    <name evidence="2" type="ORF">BBP00_00002222</name>
</gene>
<keyword evidence="1" id="KW-1133">Transmembrane helix</keyword>
<keyword evidence="1" id="KW-0812">Transmembrane</keyword>
<organism evidence="2 3">
    <name type="scientific">Phytophthora kernoviae</name>
    <dbReference type="NCBI Taxonomy" id="325452"/>
    <lineage>
        <taxon>Eukaryota</taxon>
        <taxon>Sar</taxon>
        <taxon>Stramenopiles</taxon>
        <taxon>Oomycota</taxon>
        <taxon>Peronosporomycetes</taxon>
        <taxon>Peronosporales</taxon>
        <taxon>Peronosporaceae</taxon>
        <taxon>Phytophthora</taxon>
    </lineage>
</organism>
<dbReference type="AlphaFoldDB" id="A0A3F2RY28"/>
<comment type="caution">
    <text evidence="2">The sequence shown here is derived from an EMBL/GenBank/DDBJ whole genome shotgun (WGS) entry which is preliminary data.</text>
</comment>
<evidence type="ECO:0000313" key="3">
    <source>
        <dbReference type="Proteomes" id="UP000277300"/>
    </source>
</evidence>
<sequence length="110" mass="11726">MDAELLRRVGFFCALWTLQCCSTVLGAISRDVIFLRSYSASSVALLTLLLSLSTAYALTMATQILDRLGARPTIRPGVLPRPGPGGLRGALSLARSLDPMAHPTVLGSLR</sequence>
<dbReference type="EMBL" id="MBDO02000036">
    <property type="protein sequence ID" value="RLN66481.1"/>
    <property type="molecule type" value="Genomic_DNA"/>
</dbReference>